<dbReference type="SMART" id="SM00448">
    <property type="entry name" value="REC"/>
    <property type="match status" value="1"/>
</dbReference>
<feature type="domain" description="HTH luxR-type" evidence="6">
    <location>
        <begin position="148"/>
        <end position="213"/>
    </location>
</feature>
<dbReference type="SUPFAM" id="SSF52172">
    <property type="entry name" value="CheY-like"/>
    <property type="match status" value="1"/>
</dbReference>
<reference evidence="8 9" key="1">
    <citation type="submission" date="2019-06" db="EMBL/GenBank/DDBJ databases">
        <title>Whole genome shotgun sequence of Cellulosimicrobium cellulans NBRC 15516.</title>
        <authorList>
            <person name="Hosoyama A."/>
            <person name="Uohara A."/>
            <person name="Ohji S."/>
            <person name="Ichikawa N."/>
        </authorList>
    </citation>
    <scope>NUCLEOTIDE SEQUENCE [LARGE SCALE GENOMIC DNA]</scope>
    <source>
        <strain evidence="8 9">NBRC 15516</strain>
    </source>
</reference>
<dbReference type="GO" id="GO:0006355">
    <property type="term" value="P:regulation of DNA-templated transcription"/>
    <property type="evidence" value="ECO:0007669"/>
    <property type="project" value="InterPro"/>
</dbReference>
<keyword evidence="1 5" id="KW-0597">Phosphoprotein</keyword>
<keyword evidence="2" id="KW-0805">Transcription regulation</keyword>
<evidence type="ECO:0000259" key="6">
    <source>
        <dbReference type="PROSITE" id="PS50043"/>
    </source>
</evidence>
<dbReference type="PANTHER" id="PTHR43214:SF24">
    <property type="entry name" value="TRANSCRIPTIONAL REGULATORY PROTEIN NARL-RELATED"/>
    <property type="match status" value="1"/>
</dbReference>
<dbReference type="InterPro" id="IPR058245">
    <property type="entry name" value="NreC/VraR/RcsB-like_REC"/>
</dbReference>
<proteinExistence type="predicted"/>
<protein>
    <submittedName>
        <fullName evidence="8">DNA-binding response regulator</fullName>
    </submittedName>
</protein>
<dbReference type="RefSeq" id="WP_141391030.1">
    <property type="nucleotide sequence ID" value="NZ_BJNZ01000033.1"/>
</dbReference>
<dbReference type="GO" id="GO:0000160">
    <property type="term" value="P:phosphorelay signal transduction system"/>
    <property type="evidence" value="ECO:0007669"/>
    <property type="project" value="InterPro"/>
</dbReference>
<dbReference type="AlphaFoldDB" id="A0A4Y4E6R3"/>
<keyword evidence="3 8" id="KW-0238">DNA-binding</keyword>
<dbReference type="GO" id="GO:0003677">
    <property type="term" value="F:DNA binding"/>
    <property type="evidence" value="ECO:0007669"/>
    <property type="project" value="UniProtKB-KW"/>
</dbReference>
<dbReference type="InterPro" id="IPR016032">
    <property type="entry name" value="Sig_transdc_resp-reg_C-effctor"/>
</dbReference>
<dbReference type="InterPro" id="IPR001789">
    <property type="entry name" value="Sig_transdc_resp-reg_receiver"/>
</dbReference>
<feature type="domain" description="Response regulatory" evidence="7">
    <location>
        <begin position="3"/>
        <end position="120"/>
    </location>
</feature>
<gene>
    <name evidence="8" type="ORF">CCE02nite_36330</name>
</gene>
<dbReference type="InterPro" id="IPR039420">
    <property type="entry name" value="WalR-like"/>
</dbReference>
<dbReference type="CDD" id="cd17535">
    <property type="entry name" value="REC_NarL-like"/>
    <property type="match status" value="1"/>
</dbReference>
<evidence type="ECO:0000256" key="4">
    <source>
        <dbReference type="ARBA" id="ARBA00023163"/>
    </source>
</evidence>
<evidence type="ECO:0000313" key="8">
    <source>
        <dbReference type="EMBL" id="GED11634.1"/>
    </source>
</evidence>
<dbReference type="Gene3D" id="3.40.50.2300">
    <property type="match status" value="1"/>
</dbReference>
<evidence type="ECO:0000256" key="3">
    <source>
        <dbReference type="ARBA" id="ARBA00023125"/>
    </source>
</evidence>
<dbReference type="InterPro" id="IPR000792">
    <property type="entry name" value="Tscrpt_reg_LuxR_C"/>
</dbReference>
<dbReference type="PROSITE" id="PS00622">
    <property type="entry name" value="HTH_LUXR_1"/>
    <property type="match status" value="1"/>
</dbReference>
<organism evidence="8 9">
    <name type="scientific">Cellulosimicrobium cellulans</name>
    <name type="common">Arthrobacter luteus</name>
    <dbReference type="NCBI Taxonomy" id="1710"/>
    <lineage>
        <taxon>Bacteria</taxon>
        <taxon>Bacillati</taxon>
        <taxon>Actinomycetota</taxon>
        <taxon>Actinomycetes</taxon>
        <taxon>Micrococcales</taxon>
        <taxon>Promicromonosporaceae</taxon>
        <taxon>Cellulosimicrobium</taxon>
    </lineage>
</organism>
<evidence type="ECO:0000256" key="1">
    <source>
        <dbReference type="ARBA" id="ARBA00022553"/>
    </source>
</evidence>
<evidence type="ECO:0000313" key="9">
    <source>
        <dbReference type="Proteomes" id="UP000316659"/>
    </source>
</evidence>
<dbReference type="Pfam" id="PF00072">
    <property type="entry name" value="Response_reg"/>
    <property type="match status" value="1"/>
</dbReference>
<sequence length="217" mass="23173">MIRVLVVDDQPLVRAGAVAVIDAAPDLAVVGEAADGAQALSVQRERRADVVVLDVRMPVMDGIETTARLLDASMPPCRVLVLTTFDLDEYVYAALRAGAAGFLLKDAPTEDLLAAVRTVHRGDAVIAPSATRRLLAEVVPALPDVAARDRALAGLTERERDVVVLLADGLSNAEIGARTYLSEATVKTHVGRVLAKLGLRDRVQVVVWAYRNGLVRP</sequence>
<dbReference type="InterPro" id="IPR011006">
    <property type="entry name" value="CheY-like_superfamily"/>
</dbReference>
<evidence type="ECO:0000256" key="2">
    <source>
        <dbReference type="ARBA" id="ARBA00023015"/>
    </source>
</evidence>
<name>A0A4Y4E6R3_CELCE</name>
<dbReference type="SUPFAM" id="SSF46894">
    <property type="entry name" value="C-terminal effector domain of the bipartite response regulators"/>
    <property type="match status" value="1"/>
</dbReference>
<dbReference type="Proteomes" id="UP000316659">
    <property type="component" value="Unassembled WGS sequence"/>
</dbReference>
<dbReference type="PROSITE" id="PS50110">
    <property type="entry name" value="RESPONSE_REGULATORY"/>
    <property type="match status" value="1"/>
</dbReference>
<dbReference type="SMART" id="SM00421">
    <property type="entry name" value="HTH_LUXR"/>
    <property type="match status" value="1"/>
</dbReference>
<evidence type="ECO:0000259" key="7">
    <source>
        <dbReference type="PROSITE" id="PS50110"/>
    </source>
</evidence>
<dbReference type="CDD" id="cd06170">
    <property type="entry name" value="LuxR_C_like"/>
    <property type="match status" value="1"/>
</dbReference>
<dbReference type="Pfam" id="PF00196">
    <property type="entry name" value="GerE"/>
    <property type="match status" value="1"/>
</dbReference>
<feature type="modified residue" description="4-aspartylphosphate" evidence="5">
    <location>
        <position position="54"/>
    </location>
</feature>
<keyword evidence="4" id="KW-0804">Transcription</keyword>
<evidence type="ECO:0000256" key="5">
    <source>
        <dbReference type="PROSITE-ProRule" id="PRU00169"/>
    </source>
</evidence>
<comment type="caution">
    <text evidence="8">The sequence shown here is derived from an EMBL/GenBank/DDBJ whole genome shotgun (WGS) entry which is preliminary data.</text>
</comment>
<dbReference type="PROSITE" id="PS50043">
    <property type="entry name" value="HTH_LUXR_2"/>
    <property type="match status" value="1"/>
</dbReference>
<dbReference type="EMBL" id="BJNZ01000033">
    <property type="protein sequence ID" value="GED11634.1"/>
    <property type="molecule type" value="Genomic_DNA"/>
</dbReference>
<dbReference type="PANTHER" id="PTHR43214">
    <property type="entry name" value="TWO-COMPONENT RESPONSE REGULATOR"/>
    <property type="match status" value="1"/>
</dbReference>
<dbReference type="PRINTS" id="PR00038">
    <property type="entry name" value="HTHLUXR"/>
</dbReference>
<accession>A0A4Y4E6R3</accession>